<gene>
    <name evidence="8" type="ORF">SAMN05660461_3827</name>
</gene>
<dbReference type="STRING" id="393003.SAMN05660461_3827"/>
<dbReference type="GO" id="GO:1990281">
    <property type="term" value="C:efflux pump complex"/>
    <property type="evidence" value="ECO:0007669"/>
    <property type="project" value="TreeGrafter"/>
</dbReference>
<dbReference type="InterPro" id="IPR051906">
    <property type="entry name" value="TolC-like"/>
</dbReference>
<comment type="similarity">
    <text evidence="2">Belongs to the outer membrane factor (OMF) (TC 1.B.17) family.</text>
</comment>
<evidence type="ECO:0000256" key="7">
    <source>
        <dbReference type="ARBA" id="ARBA00023237"/>
    </source>
</evidence>
<dbReference type="GO" id="GO:0015288">
    <property type="term" value="F:porin activity"/>
    <property type="evidence" value="ECO:0007669"/>
    <property type="project" value="TreeGrafter"/>
</dbReference>
<keyword evidence="6" id="KW-0472">Membrane</keyword>
<sequence>MKINNLLSCIVIWPLIPVVAFTNINDYTMMFFRQPGKFLLIFIFLLSVKPRLNAQDSTMLQLPAQWNLQQCFDYALKNNIQLNSLRLSKMSSDQDLLLSRAAKLPNLTGSVSQDLNGGKSVTAAGNSSYRVNTTGNYGVNSSVTLFQGGYLNNDIKQKNLLTQVAGLNIAQQVNDITVLITQAYLNILLAKENIVYVQDVVATSEAQVKQGQQQYDVGSIALIGLVQLKAQLSNDRYLLVTAENQHRQNKLVLKQLLQLPSSYNFEIQEPDTLITNTRLYALQEVQDSALANRPEVKSSELGIQVSNLDLAKARAGYLPTLTAGGALGSSYVSGGANSAYFKQMDNNFYQQIGLTLSVPIFTRRVVKTNVEKAKIEVDQSKLVLQDTKTNLTQTIEQSYIDVLNAQSQYDAAVEQLKYSQEGYRIASEQLKVGAANIVVFLQQKNLYIQALQSYIQAKYNAALNIRIYDFYRGIPVKL</sequence>
<evidence type="ECO:0000256" key="6">
    <source>
        <dbReference type="ARBA" id="ARBA00023136"/>
    </source>
</evidence>
<dbReference type="SUPFAM" id="SSF56954">
    <property type="entry name" value="Outer membrane efflux proteins (OEP)"/>
    <property type="match status" value="1"/>
</dbReference>
<keyword evidence="9" id="KW-1185">Reference proteome</keyword>
<organism evidence="8 9">
    <name type="scientific">Chitinophaga ginsengisegetis</name>
    <dbReference type="NCBI Taxonomy" id="393003"/>
    <lineage>
        <taxon>Bacteria</taxon>
        <taxon>Pseudomonadati</taxon>
        <taxon>Bacteroidota</taxon>
        <taxon>Chitinophagia</taxon>
        <taxon>Chitinophagales</taxon>
        <taxon>Chitinophagaceae</taxon>
        <taxon>Chitinophaga</taxon>
    </lineage>
</organism>
<dbReference type="Gene3D" id="1.20.1600.10">
    <property type="entry name" value="Outer membrane efflux proteins (OEP)"/>
    <property type="match status" value="1"/>
</dbReference>
<reference evidence="8 9" key="1">
    <citation type="submission" date="2017-02" db="EMBL/GenBank/DDBJ databases">
        <authorList>
            <person name="Peterson S.W."/>
        </authorList>
    </citation>
    <scope>NUCLEOTIDE SEQUENCE [LARGE SCALE GENOMIC DNA]</scope>
    <source>
        <strain evidence="8 9">DSM 18108</strain>
    </source>
</reference>
<keyword evidence="3" id="KW-0813">Transport</keyword>
<dbReference type="Pfam" id="PF02321">
    <property type="entry name" value="OEP"/>
    <property type="match status" value="2"/>
</dbReference>
<keyword evidence="4" id="KW-1134">Transmembrane beta strand</keyword>
<evidence type="ECO:0000313" key="8">
    <source>
        <dbReference type="EMBL" id="SKD07816.1"/>
    </source>
</evidence>
<dbReference type="InterPro" id="IPR003423">
    <property type="entry name" value="OMP_efflux"/>
</dbReference>
<keyword evidence="5" id="KW-0812">Transmembrane</keyword>
<evidence type="ECO:0000256" key="2">
    <source>
        <dbReference type="ARBA" id="ARBA00007613"/>
    </source>
</evidence>
<evidence type="ECO:0000256" key="5">
    <source>
        <dbReference type="ARBA" id="ARBA00022692"/>
    </source>
</evidence>
<dbReference type="EMBL" id="FUZZ01000003">
    <property type="protein sequence ID" value="SKD07816.1"/>
    <property type="molecule type" value="Genomic_DNA"/>
</dbReference>
<dbReference type="Proteomes" id="UP000190166">
    <property type="component" value="Unassembled WGS sequence"/>
</dbReference>
<protein>
    <submittedName>
        <fullName evidence="8">Outer membrane protein</fullName>
    </submittedName>
</protein>
<accession>A0A1T5P588</accession>
<dbReference type="GO" id="GO:0009279">
    <property type="term" value="C:cell outer membrane"/>
    <property type="evidence" value="ECO:0007669"/>
    <property type="project" value="UniProtKB-SubCell"/>
</dbReference>
<evidence type="ECO:0000256" key="4">
    <source>
        <dbReference type="ARBA" id="ARBA00022452"/>
    </source>
</evidence>
<proteinExistence type="inferred from homology"/>
<dbReference type="AlphaFoldDB" id="A0A1T5P588"/>
<name>A0A1T5P588_9BACT</name>
<keyword evidence="7" id="KW-0998">Cell outer membrane</keyword>
<comment type="subcellular location">
    <subcellularLocation>
        <location evidence="1">Cell outer membrane</location>
    </subcellularLocation>
</comment>
<dbReference type="PANTHER" id="PTHR30026">
    <property type="entry name" value="OUTER MEMBRANE PROTEIN TOLC"/>
    <property type="match status" value="1"/>
</dbReference>
<dbReference type="PANTHER" id="PTHR30026:SF20">
    <property type="entry name" value="OUTER MEMBRANE PROTEIN TOLC"/>
    <property type="match status" value="1"/>
</dbReference>
<evidence type="ECO:0000256" key="3">
    <source>
        <dbReference type="ARBA" id="ARBA00022448"/>
    </source>
</evidence>
<dbReference type="GO" id="GO:0015562">
    <property type="term" value="F:efflux transmembrane transporter activity"/>
    <property type="evidence" value="ECO:0007669"/>
    <property type="project" value="InterPro"/>
</dbReference>
<evidence type="ECO:0000313" key="9">
    <source>
        <dbReference type="Proteomes" id="UP000190166"/>
    </source>
</evidence>
<evidence type="ECO:0000256" key="1">
    <source>
        <dbReference type="ARBA" id="ARBA00004442"/>
    </source>
</evidence>